<feature type="compositionally biased region" description="Basic and acidic residues" evidence="3">
    <location>
        <begin position="495"/>
        <end position="543"/>
    </location>
</feature>
<proteinExistence type="inferred from homology"/>
<dbReference type="Proteomes" id="UP001458880">
    <property type="component" value="Unassembled WGS sequence"/>
</dbReference>
<comment type="similarity">
    <text evidence="1">Belongs to the DNAI7 family.</text>
</comment>
<feature type="coiled-coil region" evidence="2">
    <location>
        <begin position="10"/>
        <end position="68"/>
    </location>
</feature>
<dbReference type="Pfam" id="PF15927">
    <property type="entry name" value="Casc1_N"/>
    <property type="match status" value="1"/>
</dbReference>
<dbReference type="EMBL" id="JASPKY010000009">
    <property type="protein sequence ID" value="KAK9754210.1"/>
    <property type="molecule type" value="Genomic_DNA"/>
</dbReference>
<dbReference type="AlphaFoldDB" id="A0AAW1N2P4"/>
<dbReference type="GO" id="GO:0008017">
    <property type="term" value="F:microtubule binding"/>
    <property type="evidence" value="ECO:0007669"/>
    <property type="project" value="TreeGrafter"/>
</dbReference>
<feature type="region of interest" description="Disordered" evidence="3">
    <location>
        <begin position="457"/>
        <end position="691"/>
    </location>
</feature>
<organism evidence="5 6">
    <name type="scientific">Popillia japonica</name>
    <name type="common">Japanese beetle</name>
    <dbReference type="NCBI Taxonomy" id="7064"/>
    <lineage>
        <taxon>Eukaryota</taxon>
        <taxon>Metazoa</taxon>
        <taxon>Ecdysozoa</taxon>
        <taxon>Arthropoda</taxon>
        <taxon>Hexapoda</taxon>
        <taxon>Insecta</taxon>
        <taxon>Pterygota</taxon>
        <taxon>Neoptera</taxon>
        <taxon>Endopterygota</taxon>
        <taxon>Coleoptera</taxon>
        <taxon>Polyphaga</taxon>
        <taxon>Scarabaeiformia</taxon>
        <taxon>Scarabaeidae</taxon>
        <taxon>Rutelinae</taxon>
        <taxon>Popillia</taxon>
    </lineage>
</organism>
<feature type="compositionally biased region" description="Basic and acidic residues" evidence="3">
    <location>
        <begin position="585"/>
        <end position="611"/>
    </location>
</feature>
<dbReference type="GO" id="GO:0048487">
    <property type="term" value="F:beta-tubulin binding"/>
    <property type="evidence" value="ECO:0007669"/>
    <property type="project" value="TreeGrafter"/>
</dbReference>
<evidence type="ECO:0000313" key="6">
    <source>
        <dbReference type="Proteomes" id="UP001458880"/>
    </source>
</evidence>
<protein>
    <submittedName>
        <fullName evidence="5">Cancer susceptibility candidate 1 N-terminus</fullName>
    </submittedName>
</protein>
<keyword evidence="2" id="KW-0175">Coiled coil</keyword>
<evidence type="ECO:0000256" key="2">
    <source>
        <dbReference type="SAM" id="Coils"/>
    </source>
</evidence>
<evidence type="ECO:0000313" key="5">
    <source>
        <dbReference type="EMBL" id="KAK9754210.1"/>
    </source>
</evidence>
<dbReference type="GO" id="GO:0005930">
    <property type="term" value="C:axoneme"/>
    <property type="evidence" value="ECO:0007669"/>
    <property type="project" value="TreeGrafter"/>
</dbReference>
<dbReference type="PANTHER" id="PTHR20929:SF11">
    <property type="entry name" value="DYNEIN AXONEMAL INTERMEDIATE CHAIN 7"/>
    <property type="match status" value="1"/>
</dbReference>
<name>A0AAW1N2P4_POPJA</name>
<feature type="region of interest" description="Disordered" evidence="3">
    <location>
        <begin position="366"/>
        <end position="385"/>
    </location>
</feature>
<comment type="caution">
    <text evidence="5">The sequence shown here is derived from an EMBL/GenBank/DDBJ whole genome shotgun (WGS) entry which is preliminary data.</text>
</comment>
<keyword evidence="6" id="KW-1185">Reference proteome</keyword>
<dbReference type="PANTHER" id="PTHR20929">
    <property type="entry name" value="LUNG ADENOMA SUSCEPTIBILITY 1-RELATED"/>
    <property type="match status" value="1"/>
</dbReference>
<accession>A0AAW1N2P4</accession>
<feature type="compositionally biased region" description="Basic residues" evidence="3">
    <location>
        <begin position="612"/>
        <end position="622"/>
    </location>
</feature>
<feature type="domain" description="IC97/Casc1 N-terminal" evidence="4">
    <location>
        <begin position="23"/>
        <end position="235"/>
    </location>
</feature>
<evidence type="ECO:0000256" key="3">
    <source>
        <dbReference type="SAM" id="MobiDB-lite"/>
    </source>
</evidence>
<evidence type="ECO:0000259" key="4">
    <source>
        <dbReference type="Pfam" id="PF15927"/>
    </source>
</evidence>
<dbReference type="PRINTS" id="PR02043">
    <property type="entry name" value="CANCERSCCP1"/>
</dbReference>
<sequence>MGPKKKLTRAERNRLEMERLERARIQAELEAQRAIEEERKRLALEKKLAKEKEKKETAEQSLRVEQLTTSNSFIKNMLDYSWNLDYYSWNLDCKERDAIKWEQFLKCDGLPTPTDTGQMNTYLHLWQKVSEDVSVEEARRRTKEIIGLLQVLEEFIDDPFDATNTLIDNWKWIRGLCRDQQQENLDMATYKLLRDINKRMNRIDIPTADFTIIDENFILCLRLNVKLATPMHNPRAPAKKRLEINFPETRLNILFPAMLDPKGIVIRAMYLKYDHFSDNCDTYHKPDMTDEFDKDLLECTSQEWYTKMKYKWDNRRRRSKKNGNGSLDEEVLDDEAYSYKEGDIPPPVPYRKLEPSASQYAMNQEGVKTKLSPSKPKLESVDGDGQVVPKTSTIVIVEDNVQDAGGEGQADPTIAEPKEIVAKHKKGKAKKSYSALLTDEPMKFKNISFENALTAEEKAAKKAAKKKEKEAKKGEGEEKDVKTSKSASKEGITLEEPKEGAVSKEKLQSREKMVSKEKIASRDKLASKEKVNFKEKFEGEVEKTPPPSAPAGQESVTDEKKKKTKGGGKKGKKKGESAATSETELIVKFEAPEEKEVGEKSEFDLVGEIKEKSKKKKKKSKEGKRSEDELEAKTKKSSETDLDVTPKTKKKKHPSKAPLKLKASVSTLDSGDVPSVQSDDSKSKKEQASAL</sequence>
<dbReference type="InterPro" id="IPR031826">
    <property type="entry name" value="IC97/Casc1_N"/>
</dbReference>
<feature type="compositionally biased region" description="Basic and acidic residues" evidence="3">
    <location>
        <begin position="679"/>
        <end position="691"/>
    </location>
</feature>
<feature type="compositionally biased region" description="Basic and acidic residues" evidence="3">
    <location>
        <begin position="467"/>
        <end position="483"/>
    </location>
</feature>
<reference evidence="5 6" key="1">
    <citation type="journal article" date="2024" name="BMC Genomics">
        <title>De novo assembly and annotation of Popillia japonica's genome with initial clues to its potential as an invasive pest.</title>
        <authorList>
            <person name="Cucini C."/>
            <person name="Boschi S."/>
            <person name="Funari R."/>
            <person name="Cardaioli E."/>
            <person name="Iannotti N."/>
            <person name="Marturano G."/>
            <person name="Paoli F."/>
            <person name="Bruttini M."/>
            <person name="Carapelli A."/>
            <person name="Frati F."/>
            <person name="Nardi F."/>
        </authorList>
    </citation>
    <scope>NUCLEOTIDE SEQUENCE [LARGE SCALE GENOMIC DNA]</scope>
    <source>
        <strain evidence="5">DMR45628</strain>
    </source>
</reference>
<evidence type="ECO:0000256" key="1">
    <source>
        <dbReference type="ARBA" id="ARBA00024332"/>
    </source>
</evidence>
<feature type="compositionally biased region" description="Basic and acidic residues" evidence="3">
    <location>
        <begin position="623"/>
        <end position="639"/>
    </location>
</feature>
<dbReference type="InterPro" id="IPR023247">
    <property type="entry name" value="IC97/Dnai7-like"/>
</dbReference>
<gene>
    <name evidence="5" type="ORF">QE152_g1572</name>
</gene>
<feature type="compositionally biased region" description="Basic residues" evidence="3">
    <location>
        <begin position="562"/>
        <end position="573"/>
    </location>
</feature>